<dbReference type="AlphaFoldDB" id="A0A1M5BYB3"/>
<gene>
    <name evidence="1" type="ORF">SAMN05444349_12130</name>
</gene>
<sequence>MRTKFVQYENIFEKYWDFVDFMVTFTQISFVTGLTVLE</sequence>
<evidence type="ECO:0000313" key="2">
    <source>
        <dbReference type="Proteomes" id="UP000184436"/>
    </source>
</evidence>
<evidence type="ECO:0000313" key="1">
    <source>
        <dbReference type="EMBL" id="SHF47370.1"/>
    </source>
</evidence>
<dbReference type="Proteomes" id="UP000184436">
    <property type="component" value="Unassembled WGS sequence"/>
</dbReference>
<dbReference type="EMBL" id="FQVD01000021">
    <property type="protein sequence ID" value="SHF47370.1"/>
    <property type="molecule type" value="Genomic_DNA"/>
</dbReference>
<protein>
    <submittedName>
        <fullName evidence="1">Uncharacterized protein</fullName>
    </submittedName>
</protein>
<proteinExistence type="predicted"/>
<reference evidence="1 2" key="1">
    <citation type="submission" date="2016-11" db="EMBL/GenBank/DDBJ databases">
        <authorList>
            <person name="Jaros S."/>
            <person name="Januszkiewicz K."/>
            <person name="Wedrychowicz H."/>
        </authorList>
    </citation>
    <scope>NUCLEOTIDE SEQUENCE [LARGE SCALE GENOMIC DNA]</scope>
    <source>
        <strain evidence="1 2">DSM 26883</strain>
    </source>
</reference>
<keyword evidence="2" id="KW-1185">Reference proteome</keyword>
<dbReference type="STRING" id="871325.SAMN05444349_12130"/>
<accession>A0A1M5BYB3</accession>
<organism evidence="1 2">
    <name type="scientific">Bacteroides faecichinchillae</name>
    <dbReference type="NCBI Taxonomy" id="871325"/>
    <lineage>
        <taxon>Bacteria</taxon>
        <taxon>Pseudomonadati</taxon>
        <taxon>Bacteroidota</taxon>
        <taxon>Bacteroidia</taxon>
        <taxon>Bacteroidales</taxon>
        <taxon>Bacteroidaceae</taxon>
        <taxon>Bacteroides</taxon>
    </lineage>
</organism>
<name>A0A1M5BYB3_9BACE</name>